<dbReference type="GO" id="GO:0042586">
    <property type="term" value="F:peptide deformylase activity"/>
    <property type="evidence" value="ECO:0007669"/>
    <property type="project" value="InterPro"/>
</dbReference>
<name>A0A0F8ZET9_9ZZZZ</name>
<dbReference type="Gene3D" id="3.90.45.10">
    <property type="entry name" value="Peptide deformylase"/>
    <property type="match status" value="1"/>
</dbReference>
<dbReference type="NCBIfam" id="TIGR00079">
    <property type="entry name" value="pept_deformyl"/>
    <property type="match status" value="1"/>
</dbReference>
<dbReference type="PANTHER" id="PTHR10458:SF22">
    <property type="entry name" value="PEPTIDE DEFORMYLASE"/>
    <property type="match status" value="1"/>
</dbReference>
<dbReference type="PIRSF" id="PIRSF004749">
    <property type="entry name" value="Pep_def"/>
    <property type="match status" value="1"/>
</dbReference>
<dbReference type="InterPro" id="IPR036821">
    <property type="entry name" value="Peptide_deformylase_sf"/>
</dbReference>
<feature type="region of interest" description="Disordered" evidence="2">
    <location>
        <begin position="108"/>
        <end position="127"/>
    </location>
</feature>
<evidence type="ECO:0000256" key="2">
    <source>
        <dbReference type="SAM" id="MobiDB-lite"/>
    </source>
</evidence>
<evidence type="ECO:0000256" key="1">
    <source>
        <dbReference type="ARBA" id="ARBA00010759"/>
    </source>
</evidence>
<dbReference type="Pfam" id="PF01327">
    <property type="entry name" value="Pep_deformylase"/>
    <property type="match status" value="1"/>
</dbReference>
<dbReference type="SUPFAM" id="SSF56420">
    <property type="entry name" value="Peptide deformylase"/>
    <property type="match status" value="1"/>
</dbReference>
<dbReference type="InterPro" id="IPR023635">
    <property type="entry name" value="Peptide_deformylase"/>
</dbReference>
<proteinExistence type="inferred from homology"/>
<dbReference type="PRINTS" id="PR01576">
    <property type="entry name" value="PDEFORMYLASE"/>
</dbReference>
<reference evidence="3" key="1">
    <citation type="journal article" date="2015" name="Nature">
        <title>Complex archaea that bridge the gap between prokaryotes and eukaryotes.</title>
        <authorList>
            <person name="Spang A."/>
            <person name="Saw J.H."/>
            <person name="Jorgensen S.L."/>
            <person name="Zaremba-Niedzwiedzka K."/>
            <person name="Martijn J."/>
            <person name="Lind A.E."/>
            <person name="van Eijk R."/>
            <person name="Schleper C."/>
            <person name="Guy L."/>
            <person name="Ettema T.J."/>
        </authorList>
    </citation>
    <scope>NUCLEOTIDE SEQUENCE</scope>
</reference>
<gene>
    <name evidence="3" type="ORF">LCGC14_2704410</name>
</gene>
<accession>A0A0F8ZET9</accession>
<organism evidence="3">
    <name type="scientific">marine sediment metagenome</name>
    <dbReference type="NCBI Taxonomy" id="412755"/>
    <lineage>
        <taxon>unclassified sequences</taxon>
        <taxon>metagenomes</taxon>
        <taxon>ecological metagenomes</taxon>
    </lineage>
</organism>
<sequence>FRMGIGLAAPQVGHDMRAFVIDLKDGKELRHFVNPEIVFRDGNMEWKEGCLSFSGTFSSVERSALVRVKALNRDGEPFELGAHGVLAAAIQHECDHLEGILMIDRAEERSTRRNRKSKRKALRRSRR</sequence>
<feature type="non-terminal residue" evidence="3">
    <location>
        <position position="1"/>
    </location>
</feature>
<comment type="caution">
    <text evidence="3">The sequence shown here is derived from an EMBL/GenBank/DDBJ whole genome shotgun (WGS) entry which is preliminary data.</text>
</comment>
<dbReference type="PANTHER" id="PTHR10458">
    <property type="entry name" value="PEPTIDE DEFORMYLASE"/>
    <property type="match status" value="1"/>
</dbReference>
<dbReference type="AlphaFoldDB" id="A0A0F8ZET9"/>
<comment type="similarity">
    <text evidence="1">Belongs to the polypeptide deformylase family.</text>
</comment>
<evidence type="ECO:0000313" key="3">
    <source>
        <dbReference type="EMBL" id="KKK92288.1"/>
    </source>
</evidence>
<protein>
    <recommendedName>
        <fullName evidence="4">Peptide deformylase</fullName>
    </recommendedName>
</protein>
<dbReference type="EMBL" id="LAZR01048276">
    <property type="protein sequence ID" value="KKK92288.1"/>
    <property type="molecule type" value="Genomic_DNA"/>
</dbReference>
<feature type="compositionally biased region" description="Basic residues" evidence="2">
    <location>
        <begin position="112"/>
        <end position="127"/>
    </location>
</feature>
<dbReference type="CDD" id="cd00487">
    <property type="entry name" value="Pep_deformylase"/>
    <property type="match status" value="1"/>
</dbReference>
<evidence type="ECO:0008006" key="4">
    <source>
        <dbReference type="Google" id="ProtNLM"/>
    </source>
</evidence>